<dbReference type="RefSeq" id="WP_230867456.1">
    <property type="nucleotide sequence ID" value="NZ_CP046640.1"/>
</dbReference>
<protein>
    <submittedName>
        <fullName evidence="1">Uncharacterized protein</fullName>
    </submittedName>
</protein>
<evidence type="ECO:0000313" key="1">
    <source>
        <dbReference type="EMBL" id="QTL99058.1"/>
    </source>
</evidence>
<dbReference type="KEGG" id="ifn:GM661_14375"/>
<organism evidence="1 2">
    <name type="scientific">Iocasia fonsfrigidae</name>
    <dbReference type="NCBI Taxonomy" id="2682810"/>
    <lineage>
        <taxon>Bacteria</taxon>
        <taxon>Bacillati</taxon>
        <taxon>Bacillota</taxon>
        <taxon>Clostridia</taxon>
        <taxon>Halanaerobiales</taxon>
        <taxon>Halanaerobiaceae</taxon>
        <taxon>Iocasia</taxon>
    </lineage>
</organism>
<proteinExistence type="predicted"/>
<name>A0A8A7KH27_9FIRM</name>
<sequence length="46" mass="5256">MKYHLARRAENNKPELVSIKMINESGDSIGSYNLKYGEGFSDYTVE</sequence>
<evidence type="ECO:0000313" key="2">
    <source>
        <dbReference type="Proteomes" id="UP000665020"/>
    </source>
</evidence>
<accession>A0A8A7KH27</accession>
<dbReference type="Proteomes" id="UP000665020">
    <property type="component" value="Chromosome"/>
</dbReference>
<dbReference type="AlphaFoldDB" id="A0A8A7KH27"/>
<gene>
    <name evidence="1" type="ORF">GM661_14375</name>
</gene>
<reference evidence="1" key="1">
    <citation type="submission" date="2019-12" db="EMBL/GenBank/DDBJ databases">
        <authorList>
            <person name="zhang j."/>
            <person name="sun C.M."/>
        </authorList>
    </citation>
    <scope>NUCLEOTIDE SEQUENCE</scope>
    <source>
        <strain evidence="1">NS-1</strain>
    </source>
</reference>
<keyword evidence="2" id="KW-1185">Reference proteome</keyword>
<dbReference type="EMBL" id="CP046640">
    <property type="protein sequence ID" value="QTL99058.1"/>
    <property type="molecule type" value="Genomic_DNA"/>
</dbReference>